<reference evidence="2 3" key="1">
    <citation type="submission" date="2014-03" db="EMBL/GenBank/DDBJ databases">
        <title>Genomics of Bifidobacteria.</title>
        <authorList>
            <person name="Ventura M."/>
            <person name="Milani C."/>
            <person name="Lugli G.A."/>
        </authorList>
    </citation>
    <scope>NUCLEOTIDE SEQUENCE [LARGE SCALE GENOMIC DNA]</scope>
    <source>
        <strain evidence="2 3">LMG 21775</strain>
    </source>
</reference>
<evidence type="ECO:0000259" key="1">
    <source>
        <dbReference type="Pfam" id="PF02627"/>
    </source>
</evidence>
<dbReference type="GO" id="GO:0051920">
    <property type="term" value="F:peroxiredoxin activity"/>
    <property type="evidence" value="ECO:0007669"/>
    <property type="project" value="InterPro"/>
</dbReference>
<evidence type="ECO:0000313" key="2">
    <source>
        <dbReference type="EMBL" id="KFI81098.1"/>
    </source>
</evidence>
<sequence length="255" mass="27811">MTATHSSDPTSTTLDPNFFDGTGSLTMHEADEEFSTGTVHFDAACRNHWHTHPVAQILVVTEGFGIYQEEGKAPRLLRSGDVVTTGKGVNHWHGACRNHAMEHLAVTLKDADGHAVSWGRTVSDAEYDAANAAVAADLPSDPSPSSTMTMDTKVSAGRDQLGAFAPEFARLNDDVLFGEVWARQRQLSARDRSLVTVISLMSSGVLDNSLRFHLQTAKENGITQMEIAEAVTHAAFYVGWPKAWAVFNMAKEIWK</sequence>
<protein>
    <submittedName>
        <fullName evidence="2">Aldo-keto reductase</fullName>
        <ecNumber evidence="2">4.1.1.44</ecNumber>
    </submittedName>
</protein>
<dbReference type="GeneID" id="98301252"/>
<comment type="caution">
    <text evidence="2">The sequence shown here is derived from an EMBL/GenBank/DDBJ whole genome shotgun (WGS) entry which is preliminary data.</text>
</comment>
<dbReference type="AlphaFoldDB" id="A0A087CCU8"/>
<proteinExistence type="predicted"/>
<dbReference type="EC" id="4.1.1.44" evidence="2"/>
<organism evidence="2 3">
    <name type="scientific">Bifidobacterium psychraerophilum</name>
    <dbReference type="NCBI Taxonomy" id="218140"/>
    <lineage>
        <taxon>Bacteria</taxon>
        <taxon>Bacillati</taxon>
        <taxon>Actinomycetota</taxon>
        <taxon>Actinomycetes</taxon>
        <taxon>Bifidobacteriales</taxon>
        <taxon>Bifidobacteriaceae</taxon>
        <taxon>Bifidobacterium</taxon>
    </lineage>
</organism>
<dbReference type="InterPro" id="IPR014710">
    <property type="entry name" value="RmlC-like_jellyroll"/>
</dbReference>
<dbReference type="STRING" id="218140.BPSY_1503"/>
<dbReference type="GO" id="GO:0047575">
    <property type="term" value="F:4-carboxymuconolactone decarboxylase activity"/>
    <property type="evidence" value="ECO:0007669"/>
    <property type="project" value="UniProtKB-EC"/>
</dbReference>
<dbReference type="InterPro" id="IPR003779">
    <property type="entry name" value="CMD-like"/>
</dbReference>
<dbReference type="PANTHER" id="PTHR43698:SF1">
    <property type="entry name" value="BLL4564 PROTEIN"/>
    <property type="match status" value="1"/>
</dbReference>
<dbReference type="eggNOG" id="COG1917">
    <property type="taxonomic scope" value="Bacteria"/>
</dbReference>
<dbReference type="EMBL" id="JGZI01000010">
    <property type="protein sequence ID" value="KFI81098.1"/>
    <property type="molecule type" value="Genomic_DNA"/>
</dbReference>
<dbReference type="eggNOG" id="COG0599">
    <property type="taxonomic scope" value="Bacteria"/>
</dbReference>
<dbReference type="InterPro" id="IPR011051">
    <property type="entry name" value="RmlC_Cupin_sf"/>
</dbReference>
<evidence type="ECO:0000313" key="3">
    <source>
        <dbReference type="Proteomes" id="UP000029050"/>
    </source>
</evidence>
<dbReference type="SUPFAM" id="SSF69118">
    <property type="entry name" value="AhpD-like"/>
    <property type="match status" value="1"/>
</dbReference>
<name>A0A087CCU8_9BIFI</name>
<dbReference type="PANTHER" id="PTHR43698">
    <property type="entry name" value="RIBD C-TERMINAL DOMAIN CONTAINING PROTEIN"/>
    <property type="match status" value="1"/>
</dbReference>
<dbReference type="Proteomes" id="UP000029050">
    <property type="component" value="Unassembled WGS sequence"/>
</dbReference>
<dbReference type="Gene3D" id="1.20.1290.10">
    <property type="entry name" value="AhpD-like"/>
    <property type="match status" value="1"/>
</dbReference>
<keyword evidence="3" id="KW-1185">Reference proteome</keyword>
<feature type="domain" description="Carboxymuconolactone decarboxylase-like" evidence="1">
    <location>
        <begin position="166"/>
        <end position="252"/>
    </location>
</feature>
<dbReference type="Pfam" id="PF02627">
    <property type="entry name" value="CMD"/>
    <property type="match status" value="1"/>
</dbReference>
<dbReference type="SUPFAM" id="SSF51182">
    <property type="entry name" value="RmlC-like cupins"/>
    <property type="match status" value="1"/>
</dbReference>
<accession>A0A087CCU8</accession>
<dbReference type="InterPro" id="IPR029032">
    <property type="entry name" value="AhpD-like"/>
</dbReference>
<dbReference type="Gene3D" id="2.60.120.10">
    <property type="entry name" value="Jelly Rolls"/>
    <property type="match status" value="1"/>
</dbReference>
<gene>
    <name evidence="2" type="ORF">BPSY_1503</name>
</gene>
<dbReference type="RefSeq" id="WP_238556828.1">
    <property type="nucleotide sequence ID" value="NZ_JGZI01000010.1"/>
</dbReference>
<dbReference type="InterPro" id="IPR047263">
    <property type="entry name" value="HNL-like_cupin"/>
</dbReference>
<keyword evidence="2" id="KW-0456">Lyase</keyword>
<dbReference type="CDD" id="cd02233">
    <property type="entry name" value="cupin_HNL-like"/>
    <property type="match status" value="1"/>
</dbReference>